<evidence type="ECO:0000256" key="5">
    <source>
        <dbReference type="ARBA" id="ARBA00013198"/>
    </source>
</evidence>
<evidence type="ECO:0000256" key="4">
    <source>
        <dbReference type="ARBA" id="ARBA00010662"/>
    </source>
</evidence>
<dbReference type="InterPro" id="IPR005900">
    <property type="entry name" value="6-phosphogluconolactonase_DevB"/>
</dbReference>
<comment type="similarity">
    <text evidence="4 8">Belongs to the glucosamine/galactosamine-6-phosphate isomerase family. 6-phosphogluconolactonase subfamily.</text>
</comment>
<dbReference type="GO" id="GO:0017057">
    <property type="term" value="F:6-phosphogluconolactonase activity"/>
    <property type="evidence" value="ECO:0007669"/>
    <property type="project" value="UniProtKB-UniRule"/>
</dbReference>
<comment type="pathway">
    <text evidence="3 8">Carbohydrate degradation; pentose phosphate pathway; D-ribulose 5-phosphate from D-glucose 6-phosphate (oxidative stage): step 2/3.</text>
</comment>
<dbReference type="Proteomes" id="UP000261812">
    <property type="component" value="Chromosome"/>
</dbReference>
<comment type="function">
    <text evidence="2 8">Hydrolysis of 6-phosphogluconolactone to 6-phosphogluconate.</text>
</comment>
<feature type="domain" description="Glucosamine/galactosamine-6-phosphate isomerase" evidence="9">
    <location>
        <begin position="11"/>
        <end position="224"/>
    </location>
</feature>
<dbReference type="GO" id="GO:0005975">
    <property type="term" value="P:carbohydrate metabolic process"/>
    <property type="evidence" value="ECO:0007669"/>
    <property type="project" value="UniProtKB-UniRule"/>
</dbReference>
<dbReference type="InterPro" id="IPR037171">
    <property type="entry name" value="NagB/RpiA_transferase-like"/>
</dbReference>
<evidence type="ECO:0000259" key="9">
    <source>
        <dbReference type="Pfam" id="PF01182"/>
    </source>
</evidence>
<accession>A0A3B7MCX6</accession>
<dbReference type="RefSeq" id="WP_181495544.1">
    <property type="nucleotide sequence ID" value="NZ_CP032152.1"/>
</dbReference>
<dbReference type="CDD" id="cd01400">
    <property type="entry name" value="6PGL"/>
    <property type="match status" value="1"/>
</dbReference>
<evidence type="ECO:0000256" key="6">
    <source>
        <dbReference type="ARBA" id="ARBA00020337"/>
    </source>
</evidence>
<evidence type="ECO:0000256" key="1">
    <source>
        <dbReference type="ARBA" id="ARBA00000832"/>
    </source>
</evidence>
<comment type="catalytic activity">
    <reaction evidence="1 8">
        <text>6-phospho-D-glucono-1,5-lactone + H2O = 6-phospho-D-gluconate + H(+)</text>
        <dbReference type="Rhea" id="RHEA:12556"/>
        <dbReference type="ChEBI" id="CHEBI:15377"/>
        <dbReference type="ChEBI" id="CHEBI:15378"/>
        <dbReference type="ChEBI" id="CHEBI:57955"/>
        <dbReference type="ChEBI" id="CHEBI:58759"/>
        <dbReference type="EC" id="3.1.1.31"/>
    </reaction>
</comment>
<dbReference type="InterPro" id="IPR006148">
    <property type="entry name" value="Glc/Gal-6P_isomerase"/>
</dbReference>
<sequence>MATPNIRVFPDLAALTAAAKQFVLEQATGAIAQGGQFTLALAGGNTPKPLYESLVSADTPWSQWHIFWGDERYVPLDHPDSNAGMAFQAWLNHVPIPKNQIHPMPTADADPQTAADRYEQTLRQTFGIREGEFPRFDLILLGMGPDGHTASLFPHTAALTVGDRLITVGNKDGQARLTFTVPLINHARQILFLVTGANKQTALRHIFGGTGDPHLYPARLITGNALWFLDQAAAEGVVQNA</sequence>
<evidence type="ECO:0000256" key="3">
    <source>
        <dbReference type="ARBA" id="ARBA00004961"/>
    </source>
</evidence>
<reference evidence="11" key="1">
    <citation type="submission" date="2018-09" db="EMBL/GenBank/DDBJ databases">
        <title>Complete genome sequence of thermophilic cyanobacteria strain Thermosynechococcus elongatus PKUAC-SCTE542.</title>
        <authorList>
            <person name="Liang Y."/>
            <person name="Tang J."/>
            <person name="Daroch M."/>
        </authorList>
    </citation>
    <scope>NUCLEOTIDE SEQUENCE [LARGE SCALE GENOMIC DNA]</scope>
    <source>
        <strain evidence="11">E542</strain>
    </source>
</reference>
<dbReference type="UniPathway" id="UPA00115">
    <property type="reaction ID" value="UER00409"/>
</dbReference>
<evidence type="ECO:0000256" key="8">
    <source>
        <dbReference type="RuleBase" id="RU365095"/>
    </source>
</evidence>
<dbReference type="SUPFAM" id="SSF100950">
    <property type="entry name" value="NagB/RpiA/CoA transferase-like"/>
    <property type="match status" value="1"/>
</dbReference>
<evidence type="ECO:0000313" key="10">
    <source>
        <dbReference type="EMBL" id="AXY67251.1"/>
    </source>
</evidence>
<gene>
    <name evidence="8 10" type="primary">pgl</name>
    <name evidence="10" type="ORF">D3A95_00900</name>
</gene>
<dbReference type="KEGG" id="tsq:D3A95_00900"/>
<dbReference type="PANTHER" id="PTHR11054">
    <property type="entry name" value="6-PHOSPHOGLUCONOLACTONASE"/>
    <property type="match status" value="1"/>
</dbReference>
<name>A0A3B7MCX6_9CYAN</name>
<keyword evidence="7 8" id="KW-0378">Hydrolase</keyword>
<evidence type="ECO:0000256" key="2">
    <source>
        <dbReference type="ARBA" id="ARBA00002681"/>
    </source>
</evidence>
<protein>
    <recommendedName>
        <fullName evidence="6 8">6-phosphogluconolactonase</fullName>
        <shortName evidence="8">6PGL</shortName>
        <ecNumber evidence="5 8">3.1.1.31</ecNumber>
    </recommendedName>
</protein>
<dbReference type="FunFam" id="3.40.50.1360:FF:000005">
    <property type="entry name" value="6-phosphogluconolactonase"/>
    <property type="match status" value="1"/>
</dbReference>
<dbReference type="Gene3D" id="3.40.50.1360">
    <property type="match status" value="1"/>
</dbReference>
<organism evidence="10 11">
    <name type="scientific">Thermosynechococcus sichuanensis E542</name>
    <dbReference type="NCBI Taxonomy" id="2016101"/>
    <lineage>
        <taxon>Bacteria</taxon>
        <taxon>Bacillati</taxon>
        <taxon>Cyanobacteriota</taxon>
        <taxon>Cyanophyceae</taxon>
        <taxon>Acaryochloridales</taxon>
        <taxon>Thermosynechococcaceae</taxon>
        <taxon>Thermosynechococcus</taxon>
        <taxon>Thermosynechococcus sichuanensis</taxon>
    </lineage>
</organism>
<dbReference type="PANTHER" id="PTHR11054:SF0">
    <property type="entry name" value="6-PHOSPHOGLUCONOLACTONASE"/>
    <property type="match status" value="1"/>
</dbReference>
<dbReference type="EMBL" id="CP032152">
    <property type="protein sequence ID" value="AXY67251.1"/>
    <property type="molecule type" value="Genomic_DNA"/>
</dbReference>
<proteinExistence type="inferred from homology"/>
<keyword evidence="11" id="KW-1185">Reference proteome</keyword>
<dbReference type="Pfam" id="PF01182">
    <property type="entry name" value="Glucosamine_iso"/>
    <property type="match status" value="1"/>
</dbReference>
<dbReference type="InterPro" id="IPR039104">
    <property type="entry name" value="6PGL"/>
</dbReference>
<evidence type="ECO:0000256" key="7">
    <source>
        <dbReference type="ARBA" id="ARBA00022801"/>
    </source>
</evidence>
<dbReference type="NCBIfam" id="TIGR01198">
    <property type="entry name" value="pgl"/>
    <property type="match status" value="1"/>
</dbReference>
<dbReference type="AlphaFoldDB" id="A0A3B7MCX6"/>
<dbReference type="EC" id="3.1.1.31" evidence="5 8"/>
<dbReference type="GO" id="GO:0006098">
    <property type="term" value="P:pentose-phosphate shunt"/>
    <property type="evidence" value="ECO:0007669"/>
    <property type="project" value="UniProtKB-UniPathway"/>
</dbReference>
<evidence type="ECO:0000313" key="11">
    <source>
        <dbReference type="Proteomes" id="UP000261812"/>
    </source>
</evidence>